<gene>
    <name evidence="2" type="ORF">ACFFX0_08170</name>
</gene>
<reference evidence="2 3" key="1">
    <citation type="submission" date="2024-09" db="EMBL/GenBank/DDBJ databases">
        <authorList>
            <person name="Sun Q."/>
            <person name="Mori K."/>
        </authorList>
    </citation>
    <scope>NUCLEOTIDE SEQUENCE [LARGE SCALE GENOMIC DNA]</scope>
    <source>
        <strain evidence="2 3">CCM 7609</strain>
    </source>
</reference>
<dbReference type="Proteomes" id="UP001589575">
    <property type="component" value="Unassembled WGS sequence"/>
</dbReference>
<evidence type="ECO:0000313" key="3">
    <source>
        <dbReference type="Proteomes" id="UP001589575"/>
    </source>
</evidence>
<keyword evidence="3" id="KW-1185">Reference proteome</keyword>
<accession>A0ABV5FWV3</accession>
<organism evidence="2 3">
    <name type="scientific">Citricoccus parietis</name>
    <dbReference type="NCBI Taxonomy" id="592307"/>
    <lineage>
        <taxon>Bacteria</taxon>
        <taxon>Bacillati</taxon>
        <taxon>Actinomycetota</taxon>
        <taxon>Actinomycetes</taxon>
        <taxon>Micrococcales</taxon>
        <taxon>Micrococcaceae</taxon>
        <taxon>Citricoccus</taxon>
    </lineage>
</organism>
<comment type="caution">
    <text evidence="2">The sequence shown here is derived from an EMBL/GenBank/DDBJ whole genome shotgun (WGS) entry which is preliminary data.</text>
</comment>
<evidence type="ECO:0000313" key="2">
    <source>
        <dbReference type="EMBL" id="MFB9071171.1"/>
    </source>
</evidence>
<feature type="compositionally biased region" description="Basic and acidic residues" evidence="1">
    <location>
        <begin position="1"/>
        <end position="14"/>
    </location>
</feature>
<feature type="region of interest" description="Disordered" evidence="1">
    <location>
        <begin position="1"/>
        <end position="83"/>
    </location>
</feature>
<name>A0ABV5FWV3_9MICC</name>
<protein>
    <submittedName>
        <fullName evidence="2">Uncharacterized protein</fullName>
    </submittedName>
</protein>
<dbReference type="EMBL" id="JBHMFI010000001">
    <property type="protein sequence ID" value="MFB9071171.1"/>
    <property type="molecule type" value="Genomic_DNA"/>
</dbReference>
<proteinExistence type="predicted"/>
<sequence>MGDVRVRVAGHDGAIDGPDGSADDQIRGDATLEQGSQLPYVHGTANTSAREDECGSRRCRSHTSTVFRPSGRSKPPVSCPGSR</sequence>
<evidence type="ECO:0000256" key="1">
    <source>
        <dbReference type="SAM" id="MobiDB-lite"/>
    </source>
</evidence>